<dbReference type="STRING" id="1764295.A0A5B8N0W6"/>
<feature type="transmembrane region" description="Helical" evidence="14">
    <location>
        <begin position="69"/>
        <end position="94"/>
    </location>
</feature>
<dbReference type="Pfam" id="PF03982">
    <property type="entry name" value="DAGAT"/>
    <property type="match status" value="1"/>
</dbReference>
<evidence type="ECO:0000313" key="15">
    <source>
        <dbReference type="EMBL" id="QDZ25424.1"/>
    </source>
</evidence>
<evidence type="ECO:0000256" key="13">
    <source>
        <dbReference type="ARBA" id="ARBA00023315"/>
    </source>
</evidence>
<organism evidence="15 16">
    <name type="scientific">Chloropicon primus</name>
    <dbReference type="NCBI Taxonomy" id="1764295"/>
    <lineage>
        <taxon>Eukaryota</taxon>
        <taxon>Viridiplantae</taxon>
        <taxon>Chlorophyta</taxon>
        <taxon>Chloropicophyceae</taxon>
        <taxon>Chloropicales</taxon>
        <taxon>Chloropicaceae</taxon>
        <taxon>Chloropicon</taxon>
    </lineage>
</organism>
<dbReference type="CDD" id="cd07987">
    <property type="entry name" value="LPLAT_MGAT-like"/>
    <property type="match status" value="1"/>
</dbReference>
<keyword evidence="16" id="KW-1185">Reference proteome</keyword>
<dbReference type="Proteomes" id="UP000316726">
    <property type="component" value="Chromosome 17"/>
</dbReference>
<feature type="transmembrane region" description="Helical" evidence="14">
    <location>
        <begin position="20"/>
        <end position="48"/>
    </location>
</feature>
<evidence type="ECO:0000256" key="1">
    <source>
        <dbReference type="ARBA" id="ARBA00004477"/>
    </source>
</evidence>
<evidence type="ECO:0000256" key="9">
    <source>
        <dbReference type="ARBA" id="ARBA00022824"/>
    </source>
</evidence>
<name>A0A5B8N0W6_9CHLO</name>
<gene>
    <name evidence="15" type="ORF">A3770_17p79420</name>
</gene>
<dbReference type="InterPro" id="IPR007130">
    <property type="entry name" value="DAGAT"/>
</dbReference>
<evidence type="ECO:0000256" key="6">
    <source>
        <dbReference type="ARBA" id="ARBA00022679"/>
    </source>
</evidence>
<dbReference type="GO" id="GO:0005789">
    <property type="term" value="C:endoplasmic reticulum membrane"/>
    <property type="evidence" value="ECO:0007669"/>
    <property type="project" value="UniProtKB-SubCell"/>
</dbReference>
<sequence>MTTGGGVNWVDAVVVKVLVVLLLPLLGAYLSITACVGFVHASLNVLWWSLRTKCGNRAKGKHQEGTSPALDYFWVTAWLVTYLVVTPVSLAVFFLSLGLPFLLITPQAGSMIHLVHKGLVTAFCAYCVWAYLLDDSVSKGGLTKARLRRSAPLSHIARYFGMTMTVADDDGGGAKQTSDNCIFCYHPHGILFWGVIGGFANQSWGVRWNSKTLAELDVSLGTISFNNFIPFFREVNKNLGAFNVSWRGCNRALEEGRNIFIVPGGARESIHAYPGTMNVCIKQRKGFIRLALKQGKPLVPVLSFGESDMYNMLKIEQGTALYKVQRVYQSIFGFTIPIFWGRTIWGLPTVIPKKKPVHVVLGSPIQVERFSGDLHSPEGKSAVDALHMKYLKELEAMFHKHKEKWAHPKGVFNIR</sequence>
<proteinExistence type="inferred from homology"/>
<comment type="similarity">
    <text evidence="4 14">Belongs to the diacylglycerol acyltransferase family.</text>
</comment>
<dbReference type="EC" id="2.3.1.-" evidence="14"/>
<evidence type="ECO:0000256" key="10">
    <source>
        <dbReference type="ARBA" id="ARBA00022989"/>
    </source>
</evidence>
<dbReference type="PANTHER" id="PTHR12317">
    <property type="entry name" value="DIACYLGLYCEROL O-ACYLTRANSFERASE"/>
    <property type="match status" value="1"/>
</dbReference>
<comment type="pathway">
    <text evidence="2">Glycerolipid metabolism; triacylglycerol biosynthesis.</text>
</comment>
<comment type="subcellular location">
    <subcellularLocation>
        <location evidence="1 14">Endoplasmic reticulum membrane</location>
        <topology evidence="1 14">Multi-pass membrane protein</topology>
    </subcellularLocation>
</comment>
<evidence type="ECO:0000256" key="2">
    <source>
        <dbReference type="ARBA" id="ARBA00004771"/>
    </source>
</evidence>
<keyword evidence="10 14" id="KW-1133">Transmembrane helix</keyword>
<dbReference type="OrthoDB" id="264532at2759"/>
<evidence type="ECO:0000256" key="4">
    <source>
        <dbReference type="ARBA" id="ARBA00005420"/>
    </source>
</evidence>
<evidence type="ECO:0000256" key="14">
    <source>
        <dbReference type="RuleBase" id="RU367023"/>
    </source>
</evidence>
<dbReference type="GO" id="GO:0004144">
    <property type="term" value="F:diacylglycerol O-acyltransferase activity"/>
    <property type="evidence" value="ECO:0007669"/>
    <property type="project" value="TreeGrafter"/>
</dbReference>
<dbReference type="PANTHER" id="PTHR12317:SF0">
    <property type="entry name" value="ACYLTRANSFERASE"/>
    <property type="match status" value="1"/>
</dbReference>
<dbReference type="EMBL" id="CP031050">
    <property type="protein sequence ID" value="QDZ25424.1"/>
    <property type="molecule type" value="Genomic_DNA"/>
</dbReference>
<dbReference type="GO" id="GO:0019432">
    <property type="term" value="P:triglyceride biosynthetic process"/>
    <property type="evidence" value="ECO:0007669"/>
    <property type="project" value="TreeGrafter"/>
</dbReference>
<keyword evidence="5" id="KW-0444">Lipid biosynthesis</keyword>
<keyword evidence="12 14" id="KW-0472">Membrane</keyword>
<protein>
    <recommendedName>
        <fullName evidence="14">Acyltransferase</fullName>
        <ecNumber evidence="14">2.3.1.-</ecNumber>
    </recommendedName>
</protein>
<evidence type="ECO:0000256" key="3">
    <source>
        <dbReference type="ARBA" id="ARBA00005189"/>
    </source>
</evidence>
<keyword evidence="13 15" id="KW-0012">Acyltransferase</keyword>
<evidence type="ECO:0000256" key="5">
    <source>
        <dbReference type="ARBA" id="ARBA00022516"/>
    </source>
</evidence>
<evidence type="ECO:0000256" key="8">
    <source>
        <dbReference type="ARBA" id="ARBA00022798"/>
    </source>
</evidence>
<evidence type="ECO:0000256" key="11">
    <source>
        <dbReference type="ARBA" id="ARBA00023098"/>
    </source>
</evidence>
<evidence type="ECO:0000256" key="12">
    <source>
        <dbReference type="ARBA" id="ARBA00023136"/>
    </source>
</evidence>
<keyword evidence="9 14" id="KW-0256">Endoplasmic reticulum</keyword>
<accession>A0A5B8N0W6</accession>
<dbReference type="GO" id="GO:0006071">
    <property type="term" value="P:glycerol metabolic process"/>
    <property type="evidence" value="ECO:0007669"/>
    <property type="project" value="UniProtKB-KW"/>
</dbReference>
<keyword evidence="11" id="KW-0443">Lipid metabolism</keyword>
<keyword evidence="6 14" id="KW-0808">Transferase</keyword>
<keyword evidence="8" id="KW-0319">Glycerol metabolism</keyword>
<dbReference type="AlphaFoldDB" id="A0A5B8N0W6"/>
<reference evidence="15 16" key="1">
    <citation type="submission" date="2018-07" db="EMBL/GenBank/DDBJ databases">
        <title>The complete nuclear genome of the prasinophyte Chloropicon primus (CCMP1205).</title>
        <authorList>
            <person name="Pombert J.-F."/>
            <person name="Otis C."/>
            <person name="Turmel M."/>
            <person name="Lemieux C."/>
        </authorList>
    </citation>
    <scope>NUCLEOTIDE SEQUENCE [LARGE SCALE GENOMIC DNA]</scope>
    <source>
        <strain evidence="15 16">CCMP1205</strain>
    </source>
</reference>
<comment type="pathway">
    <text evidence="3">Lipid metabolism.</text>
</comment>
<keyword evidence="7 14" id="KW-0812">Transmembrane</keyword>
<evidence type="ECO:0000313" key="16">
    <source>
        <dbReference type="Proteomes" id="UP000316726"/>
    </source>
</evidence>
<evidence type="ECO:0000256" key="7">
    <source>
        <dbReference type="ARBA" id="ARBA00022692"/>
    </source>
</evidence>
<feature type="transmembrane region" description="Helical" evidence="14">
    <location>
        <begin position="114"/>
        <end position="133"/>
    </location>
</feature>